<evidence type="ECO:0000313" key="5">
    <source>
        <dbReference type="Proteomes" id="UP000002899"/>
    </source>
</evidence>
<dbReference type="Pfam" id="PF00571">
    <property type="entry name" value="CBS"/>
    <property type="match status" value="1"/>
</dbReference>
<name>A0A1R4ABJ6_BABMR</name>
<evidence type="ECO:0000256" key="1">
    <source>
        <dbReference type="ARBA" id="ARBA00022737"/>
    </source>
</evidence>
<dbReference type="AlphaFoldDB" id="A0A1R4ABJ6"/>
<evidence type="ECO:0000259" key="3">
    <source>
        <dbReference type="SMART" id="SM00116"/>
    </source>
</evidence>
<dbReference type="InterPro" id="IPR000644">
    <property type="entry name" value="CBS_dom"/>
</dbReference>
<dbReference type="Gene3D" id="3.10.580.10">
    <property type="entry name" value="CBS-domain"/>
    <property type="match status" value="2"/>
</dbReference>
<protein>
    <recommendedName>
        <fullName evidence="3">CBS domain-containing protein</fullName>
    </recommendedName>
</protein>
<sequence length="405" mass="46168">MDARVSKLICAKYSVCVYIGSGYATQHMGMGYEMVNDVDNSTVKSFDHCKCSATISKLVKNDKRISRKGKYKARMSDKTLSHETDHSDHNLSDIFRRIKIGNYVKCNSRILMLDSDVSFFAFIRSINIYDVESVLLFDNKSNDILGQINNFDILLFLIFLHRNSVESNSGIPPPWNITLSNWIDIKPPNKIHKIDSNTSFLDISQLMINESLESIYIWSSTRNYYVSNISHLYILDFLIQNMKGTIFNHNKPIKDLHIGSFDDIITLCPNTSYIQAIETLINFNIYLAPIMDYGKFYGLFSRKTAVKYLIKSLDDRTPLDFDIGLKHLIDRHKFVDSKNMLPGVSKSINDTSVFVVDDVNISLLRAISLLAKNYANKLVLVDPITFKLGGIVTLTDIITILTTTY</sequence>
<organism evidence="4 5">
    <name type="scientific">Babesia microti (strain RI)</name>
    <dbReference type="NCBI Taxonomy" id="1133968"/>
    <lineage>
        <taxon>Eukaryota</taxon>
        <taxon>Sar</taxon>
        <taxon>Alveolata</taxon>
        <taxon>Apicomplexa</taxon>
        <taxon>Aconoidasida</taxon>
        <taxon>Piroplasmida</taxon>
        <taxon>Babesiidae</taxon>
        <taxon>Babesia</taxon>
    </lineage>
</organism>
<proteinExistence type="predicted"/>
<gene>
    <name evidence="4" type="ORF">BMR1_03g01796</name>
</gene>
<reference evidence="4 5" key="2">
    <citation type="journal article" date="2013" name="PLoS ONE">
        <title>Whole genome mapping and re-organization of the nuclear and mitochondrial genomes of Babesia microti isolates.</title>
        <authorList>
            <person name="Cornillot E."/>
            <person name="Dassouli A."/>
            <person name="Garg A."/>
            <person name="Pachikara N."/>
            <person name="Randazzo S."/>
            <person name="Depoix D."/>
            <person name="Carcy B."/>
            <person name="Delbecq S."/>
            <person name="Frutos R."/>
            <person name="Silva J.C."/>
            <person name="Sutton R."/>
            <person name="Krause P.J."/>
            <person name="Mamoun C.B."/>
        </authorList>
    </citation>
    <scope>NUCLEOTIDE SEQUENCE [LARGE SCALE GENOMIC DNA]</scope>
    <source>
        <strain evidence="4 5">RI</strain>
    </source>
</reference>
<dbReference type="GeneID" id="33043699"/>
<keyword evidence="5" id="KW-1185">Reference proteome</keyword>
<dbReference type="OrthoDB" id="286637at2759"/>
<dbReference type="KEGG" id="bmic:BMR1_03g01796"/>
<dbReference type="PANTHER" id="PTHR13780">
    <property type="entry name" value="AMP-ACTIVATED PROTEIN KINASE, GAMMA REGULATORY SUBUNIT"/>
    <property type="match status" value="1"/>
</dbReference>
<keyword evidence="1" id="KW-0677">Repeat</keyword>
<dbReference type="InterPro" id="IPR046342">
    <property type="entry name" value="CBS_dom_sf"/>
</dbReference>
<dbReference type="Proteomes" id="UP000002899">
    <property type="component" value="Chromosome III"/>
</dbReference>
<dbReference type="EMBL" id="LN871598">
    <property type="protein sequence ID" value="SJK86387.1"/>
    <property type="molecule type" value="Genomic_DNA"/>
</dbReference>
<evidence type="ECO:0000313" key="4">
    <source>
        <dbReference type="EMBL" id="SJK86387.1"/>
    </source>
</evidence>
<dbReference type="SUPFAM" id="SSF54631">
    <property type="entry name" value="CBS-domain pair"/>
    <property type="match status" value="2"/>
</dbReference>
<keyword evidence="2" id="KW-0129">CBS domain</keyword>
<feature type="domain" description="CBS" evidence="3">
    <location>
        <begin position="263"/>
        <end position="310"/>
    </location>
</feature>
<dbReference type="SMART" id="SM00116">
    <property type="entry name" value="CBS"/>
    <property type="match status" value="2"/>
</dbReference>
<evidence type="ECO:0000256" key="2">
    <source>
        <dbReference type="ARBA" id="ARBA00023122"/>
    </source>
</evidence>
<accession>A0A1R4ABJ6</accession>
<feature type="domain" description="CBS" evidence="3">
    <location>
        <begin position="352"/>
        <end position="402"/>
    </location>
</feature>
<dbReference type="RefSeq" id="XP_021338549.1">
    <property type="nucleotide sequence ID" value="XM_021481977.1"/>
</dbReference>
<reference evidence="4 5" key="3">
    <citation type="journal article" date="2016" name="Sci. Rep.">
        <title>Genome-wide diversity and gene expression profiling of Babesia microti isolates identify polymorphic genes that mediate host-pathogen interactions.</title>
        <authorList>
            <person name="Silva J.C."/>
            <person name="Cornillot E."/>
            <person name="McCracken C."/>
            <person name="Usmani-Brown S."/>
            <person name="Dwivedi A."/>
            <person name="Ifeonu O.O."/>
            <person name="Crabtree J."/>
            <person name="Gotia H.T."/>
            <person name="Virji A.Z."/>
            <person name="Reynes C."/>
            <person name="Colinge J."/>
            <person name="Kumar V."/>
            <person name="Lawres L."/>
            <person name="Pazzi J.E."/>
            <person name="Pablo J.V."/>
            <person name="Hung C."/>
            <person name="Brancato J."/>
            <person name="Kumari P."/>
            <person name="Orvis J."/>
            <person name="Tretina K."/>
            <person name="Chibucos M."/>
            <person name="Ott S."/>
            <person name="Sadzewicz L."/>
            <person name="Sengamalay N."/>
            <person name="Shetty A.C."/>
            <person name="Su Q."/>
            <person name="Tallon L."/>
            <person name="Fraser C.M."/>
            <person name="Frutos R."/>
            <person name="Molina D.M."/>
            <person name="Krause P.J."/>
            <person name="Ben Mamoun C."/>
        </authorList>
    </citation>
    <scope>NUCLEOTIDE SEQUENCE [LARGE SCALE GENOMIC DNA]</scope>
    <source>
        <strain evidence="4 5">RI</strain>
    </source>
</reference>
<dbReference type="VEuPathDB" id="PiroplasmaDB:BMR1_03g01796"/>
<dbReference type="InterPro" id="IPR050511">
    <property type="entry name" value="AMPK_gamma/SDS23_families"/>
</dbReference>
<reference evidence="4 5" key="1">
    <citation type="journal article" date="2012" name="Nucleic Acids Res.">
        <title>Sequencing of the smallest Apicomplexan genome from the human pathogen Babesia microti.</title>
        <authorList>
            <person name="Cornillot E."/>
            <person name="Hadj-Kaddour K."/>
            <person name="Dassouli A."/>
            <person name="Noel B."/>
            <person name="Ranwez V."/>
            <person name="Vacherie B."/>
            <person name="Augagneur Y."/>
            <person name="Bres V."/>
            <person name="Duclos A."/>
            <person name="Randazzo S."/>
            <person name="Carcy B."/>
            <person name="Debierre-Grockiego F."/>
            <person name="Delbecq S."/>
            <person name="Moubri-Menage K."/>
            <person name="Shams-Eldin H."/>
            <person name="Usmani-Brown S."/>
            <person name="Bringaud F."/>
            <person name="Wincker P."/>
            <person name="Vivares C.P."/>
            <person name="Schwarz R.T."/>
            <person name="Schetters T.P."/>
            <person name="Krause P.J."/>
            <person name="Gorenflot A."/>
            <person name="Berry V."/>
            <person name="Barbe V."/>
            <person name="Ben Mamoun C."/>
        </authorList>
    </citation>
    <scope>NUCLEOTIDE SEQUENCE [LARGE SCALE GENOMIC DNA]</scope>
    <source>
        <strain evidence="4 5">RI</strain>
    </source>
</reference>